<dbReference type="Proteomes" id="UP000887458">
    <property type="component" value="Unassembled WGS sequence"/>
</dbReference>
<reference evidence="1 2" key="2">
    <citation type="journal article" date="2022" name="Mol. Biol. Evol.">
        <title>Comparative Genomics Reveals Insights into the Divergent Evolution of Astigmatic Mites and Household Pest Adaptations.</title>
        <authorList>
            <person name="Xiong Q."/>
            <person name="Wan A.T."/>
            <person name="Liu X."/>
            <person name="Fung C.S."/>
            <person name="Xiao X."/>
            <person name="Malainual N."/>
            <person name="Hou J."/>
            <person name="Wang L."/>
            <person name="Wang M."/>
            <person name="Yang K.Y."/>
            <person name="Cui Y."/>
            <person name="Leung E.L."/>
            <person name="Nong W."/>
            <person name="Shin S.K."/>
            <person name="Au S.W."/>
            <person name="Jeong K.Y."/>
            <person name="Chew F.T."/>
            <person name="Hui J.H."/>
            <person name="Leung T.F."/>
            <person name="Tungtrongchitr A."/>
            <person name="Zhong N."/>
            <person name="Liu Z."/>
            <person name="Tsui S.K."/>
        </authorList>
    </citation>
    <scope>NUCLEOTIDE SEQUENCE [LARGE SCALE GENOMIC DNA]</scope>
    <source>
        <strain evidence="1">Derp</strain>
    </source>
</reference>
<evidence type="ECO:0000313" key="1">
    <source>
        <dbReference type="EMBL" id="KAH9413905.1"/>
    </source>
</evidence>
<protein>
    <submittedName>
        <fullName evidence="1">Uncharacterized protein</fullName>
    </submittedName>
</protein>
<name>A0ABQ8IUB6_DERPT</name>
<gene>
    <name evidence="1" type="ORF">DERP_009504</name>
</gene>
<dbReference type="EMBL" id="NJHN03000117">
    <property type="protein sequence ID" value="KAH9413905.1"/>
    <property type="molecule type" value="Genomic_DNA"/>
</dbReference>
<keyword evidence="2" id="KW-1185">Reference proteome</keyword>
<accession>A0ABQ8IUB6</accession>
<organism evidence="1 2">
    <name type="scientific">Dermatophagoides pteronyssinus</name>
    <name type="common">European house dust mite</name>
    <dbReference type="NCBI Taxonomy" id="6956"/>
    <lineage>
        <taxon>Eukaryota</taxon>
        <taxon>Metazoa</taxon>
        <taxon>Ecdysozoa</taxon>
        <taxon>Arthropoda</taxon>
        <taxon>Chelicerata</taxon>
        <taxon>Arachnida</taxon>
        <taxon>Acari</taxon>
        <taxon>Acariformes</taxon>
        <taxon>Sarcoptiformes</taxon>
        <taxon>Astigmata</taxon>
        <taxon>Psoroptidia</taxon>
        <taxon>Analgoidea</taxon>
        <taxon>Pyroglyphidae</taxon>
        <taxon>Dermatophagoidinae</taxon>
        <taxon>Dermatophagoides</taxon>
    </lineage>
</organism>
<proteinExistence type="predicted"/>
<sequence length="85" mass="10083">MMQKSSSSLDKTMEEKCRNRKILSILQCDMDIGLFGYTQKMYQILSNNHLQQQQRNQIEFHILFFQIHSMSNSDQQKSKPIPKSE</sequence>
<reference evidence="1 2" key="1">
    <citation type="journal article" date="2018" name="J. Allergy Clin. Immunol.">
        <title>High-quality assembly of Dermatophagoides pteronyssinus genome and transcriptome reveals a wide range of novel allergens.</title>
        <authorList>
            <person name="Liu X.Y."/>
            <person name="Yang K.Y."/>
            <person name="Wang M.Q."/>
            <person name="Kwok J.S."/>
            <person name="Zeng X."/>
            <person name="Yang Z."/>
            <person name="Xiao X.J."/>
            <person name="Lau C.P."/>
            <person name="Li Y."/>
            <person name="Huang Z.M."/>
            <person name="Ba J.G."/>
            <person name="Yim A.K."/>
            <person name="Ouyang C.Y."/>
            <person name="Ngai S.M."/>
            <person name="Chan T.F."/>
            <person name="Leung E.L."/>
            <person name="Liu L."/>
            <person name="Liu Z.G."/>
            <person name="Tsui S.K."/>
        </authorList>
    </citation>
    <scope>NUCLEOTIDE SEQUENCE [LARGE SCALE GENOMIC DNA]</scope>
    <source>
        <strain evidence="1">Derp</strain>
    </source>
</reference>
<comment type="caution">
    <text evidence="1">The sequence shown here is derived from an EMBL/GenBank/DDBJ whole genome shotgun (WGS) entry which is preliminary data.</text>
</comment>
<evidence type="ECO:0000313" key="2">
    <source>
        <dbReference type="Proteomes" id="UP000887458"/>
    </source>
</evidence>